<evidence type="ECO:0000259" key="1">
    <source>
        <dbReference type="PROSITE" id="PS50878"/>
    </source>
</evidence>
<dbReference type="PANTHER" id="PTHR34047">
    <property type="entry name" value="NUCLEAR INTRON MATURASE 1, MITOCHONDRIAL-RELATED"/>
    <property type="match status" value="1"/>
</dbReference>
<dbReference type="InterPro" id="IPR000477">
    <property type="entry name" value="RT_dom"/>
</dbReference>
<feature type="domain" description="Reverse transcriptase" evidence="1">
    <location>
        <begin position="54"/>
        <end position="309"/>
    </location>
</feature>
<dbReference type="PANTHER" id="PTHR34047:SF8">
    <property type="entry name" value="PROTEIN YKFC"/>
    <property type="match status" value="1"/>
</dbReference>
<keyword evidence="3" id="KW-1185">Reference proteome</keyword>
<dbReference type="CDD" id="cd01646">
    <property type="entry name" value="RT_Bac_retron_I"/>
    <property type="match status" value="1"/>
</dbReference>
<gene>
    <name evidence="2" type="ORF">CI088_16750</name>
</gene>
<reference evidence="2 3" key="1">
    <citation type="submission" date="2017-11" db="EMBL/GenBank/DDBJ databases">
        <title>Draft genome sequence of Enterococcus plantarum TRW2 strain isolated from lettuce.</title>
        <authorList>
            <person name="Kim E.B."/>
            <person name="Marco M.L."/>
            <person name="Williams T.R."/>
            <person name="You I.H."/>
        </authorList>
    </citation>
    <scope>NUCLEOTIDE SEQUENCE [LARGE SCALE GENOMIC DNA]</scope>
    <source>
        <strain evidence="2 3">TRW2</strain>
    </source>
</reference>
<accession>A0A2W3YY64</accession>
<name>A0A2W3YY64_9ENTE</name>
<organism evidence="2 3">
    <name type="scientific">Enterococcus plantarum</name>
    <dbReference type="NCBI Taxonomy" id="1077675"/>
    <lineage>
        <taxon>Bacteria</taxon>
        <taxon>Bacillati</taxon>
        <taxon>Bacillota</taxon>
        <taxon>Bacilli</taxon>
        <taxon>Lactobacillales</taxon>
        <taxon>Enterococcaceae</taxon>
        <taxon>Enterococcus</taxon>
    </lineage>
</organism>
<dbReference type="RefSeq" id="WP_111248991.1">
    <property type="nucleotide sequence ID" value="NZ_PIEU01000129.1"/>
</dbReference>
<dbReference type="PROSITE" id="PS50878">
    <property type="entry name" value="RT_POL"/>
    <property type="match status" value="1"/>
</dbReference>
<proteinExistence type="predicted"/>
<dbReference type="Proteomes" id="UP000249828">
    <property type="component" value="Unassembled WGS sequence"/>
</dbReference>
<dbReference type="AlphaFoldDB" id="A0A2W3YY64"/>
<comment type="caution">
    <text evidence="2">The sequence shown here is derived from an EMBL/GenBank/DDBJ whole genome shotgun (WGS) entry which is preliminary data.</text>
</comment>
<dbReference type="InterPro" id="IPR051083">
    <property type="entry name" value="GrpII_Intron_Splice-Mob/Def"/>
</dbReference>
<dbReference type="Pfam" id="PF00078">
    <property type="entry name" value="RVT_1"/>
    <property type="match status" value="1"/>
</dbReference>
<dbReference type="EMBL" id="PIEU01000129">
    <property type="protein sequence ID" value="PZL69900.1"/>
    <property type="molecule type" value="Genomic_DNA"/>
</dbReference>
<evidence type="ECO:0000313" key="2">
    <source>
        <dbReference type="EMBL" id="PZL69900.1"/>
    </source>
</evidence>
<protein>
    <recommendedName>
        <fullName evidence="1">Reverse transcriptase domain-containing protein</fullName>
    </recommendedName>
</protein>
<sequence length="550" mass="64549">MYSKQEIRKACNRAIKNIIHEGTTDVDIFNRPFEIEFLRNEITKNLIVDKITKSILSGELKESEVKSYGRVLVPKKTISDFRICALIDIYDEIFYLTLVILLCRDIEKNRIIPSKKNVFSYRVVKDMASKELFDGKYNYTSFKKRVKEQEEKVGTNIVIECDISNFYDRLNLHRLESMLLSIKGIDKESIRLLNDLLLYWSNRDSYGLPVGSNASRILAEAALIGVDDFLVSKKIRFCRFVDDYRIFAIDSTEAYHNLTLLIERLQIEGLFINSNKTKIRLAKVKSIERENQKNEERQDEDTKIITETIEMTNETYLHKKLSNVISGYSGLIPLKFRRLTITEIEKLRNVPLNEKYNFLMEKKLIDPIDLREYFKVIVAQEQWKYLSNASLLLAKIPQFIPYFTDIVIKYDDCISDDIIAKIYESFEDLLKKADTPEYIQIHLIKLFSEGKRIDKQILLQYFFDLNRDSGDYIGRAVLEALNGKLTRGELLTLRGYFKRADIWEKRQLMSLLNEGLPPEERNAYFKNISITNSDIFVQHMTNKKTKFMKN</sequence>
<evidence type="ECO:0000313" key="3">
    <source>
        <dbReference type="Proteomes" id="UP000249828"/>
    </source>
</evidence>